<feature type="transmembrane region" description="Helical" evidence="2">
    <location>
        <begin position="48"/>
        <end position="69"/>
    </location>
</feature>
<feature type="region of interest" description="Disordered" evidence="1">
    <location>
        <begin position="303"/>
        <end position="331"/>
    </location>
</feature>
<gene>
    <name evidence="3" type="ORF">GSI_10527</name>
</gene>
<proteinExistence type="predicted"/>
<name>A0A2G8S0T2_9APHY</name>
<keyword evidence="4" id="KW-1185">Reference proteome</keyword>
<comment type="caution">
    <text evidence="3">The sequence shown here is derived from an EMBL/GenBank/DDBJ whole genome shotgun (WGS) entry which is preliminary data.</text>
</comment>
<feature type="transmembrane region" description="Helical" evidence="2">
    <location>
        <begin position="157"/>
        <end position="184"/>
    </location>
</feature>
<keyword evidence="2" id="KW-0472">Membrane</keyword>
<evidence type="ECO:0000256" key="2">
    <source>
        <dbReference type="SAM" id="Phobius"/>
    </source>
</evidence>
<organism evidence="3 4">
    <name type="scientific">Ganoderma sinense ZZ0214-1</name>
    <dbReference type="NCBI Taxonomy" id="1077348"/>
    <lineage>
        <taxon>Eukaryota</taxon>
        <taxon>Fungi</taxon>
        <taxon>Dikarya</taxon>
        <taxon>Basidiomycota</taxon>
        <taxon>Agaricomycotina</taxon>
        <taxon>Agaricomycetes</taxon>
        <taxon>Polyporales</taxon>
        <taxon>Polyporaceae</taxon>
        <taxon>Ganoderma</taxon>
    </lineage>
</organism>
<feature type="transmembrane region" description="Helical" evidence="2">
    <location>
        <begin position="12"/>
        <end position="36"/>
    </location>
</feature>
<reference evidence="3 4" key="1">
    <citation type="journal article" date="2015" name="Sci. Rep.">
        <title>Chromosome-level genome map provides insights into diverse defense mechanisms in the medicinal fungus Ganoderma sinense.</title>
        <authorList>
            <person name="Zhu Y."/>
            <person name="Xu J."/>
            <person name="Sun C."/>
            <person name="Zhou S."/>
            <person name="Xu H."/>
            <person name="Nelson D.R."/>
            <person name="Qian J."/>
            <person name="Song J."/>
            <person name="Luo H."/>
            <person name="Xiang L."/>
            <person name="Li Y."/>
            <person name="Xu Z."/>
            <person name="Ji A."/>
            <person name="Wang L."/>
            <person name="Lu S."/>
            <person name="Hayward A."/>
            <person name="Sun W."/>
            <person name="Li X."/>
            <person name="Schwartz D.C."/>
            <person name="Wang Y."/>
            <person name="Chen S."/>
        </authorList>
    </citation>
    <scope>NUCLEOTIDE SEQUENCE [LARGE SCALE GENOMIC DNA]</scope>
    <source>
        <strain evidence="3 4">ZZ0214-1</strain>
    </source>
</reference>
<accession>A0A2G8S0T2</accession>
<dbReference type="AlphaFoldDB" id="A0A2G8S0T2"/>
<feature type="compositionally biased region" description="Basic and acidic residues" evidence="1">
    <location>
        <begin position="322"/>
        <end position="331"/>
    </location>
</feature>
<feature type="transmembrane region" description="Helical" evidence="2">
    <location>
        <begin position="129"/>
        <end position="151"/>
    </location>
</feature>
<evidence type="ECO:0000256" key="1">
    <source>
        <dbReference type="SAM" id="MobiDB-lite"/>
    </source>
</evidence>
<keyword evidence="2" id="KW-1133">Transmembrane helix</keyword>
<feature type="transmembrane region" description="Helical" evidence="2">
    <location>
        <begin position="241"/>
        <end position="261"/>
    </location>
</feature>
<dbReference type="Proteomes" id="UP000230002">
    <property type="component" value="Unassembled WGS sequence"/>
</dbReference>
<feature type="transmembrane region" description="Helical" evidence="2">
    <location>
        <begin position="96"/>
        <end position="117"/>
    </location>
</feature>
<evidence type="ECO:0000313" key="3">
    <source>
        <dbReference type="EMBL" id="PIL27380.1"/>
    </source>
</evidence>
<dbReference type="OrthoDB" id="2796825at2759"/>
<feature type="transmembrane region" description="Helical" evidence="2">
    <location>
        <begin position="205"/>
        <end position="229"/>
    </location>
</feature>
<dbReference type="EMBL" id="AYKW01000034">
    <property type="protein sequence ID" value="PIL27380.1"/>
    <property type="molecule type" value="Genomic_DNA"/>
</dbReference>
<sequence length="331" mass="37183">MAGSLFQNAYYVANFIDAVLYGVELILYFLVVRQLLELQKRTSMDKFMIVFSTILLILNTIYWTTQAYFGQRMYINNPSYPGGIDGYWQDNSSVWYQTWGTTACVTMNLMSDALLIYRCFVVWNNRRVTILPSIIWIASLIFAIGLLYGSGRPNGDYFAGIGAASVTAYTASTFAFNVIVTGLICGRIIYFGRYMQKYYDADTKVYTGAVAIVVESALPFTLFSFAYLITFAIGTDVAFAFSFYAMFSCISPLLITLRVLARRAWTRDAMTLFTTTISYHGPSREVDTETGIPIDFTEKEAEKDLRDSAMRVPSTGPTSTTAERDIGELPV</sequence>
<protein>
    <submittedName>
        <fullName evidence="3">Uncharacterized protein</fullName>
    </submittedName>
</protein>
<evidence type="ECO:0000313" key="4">
    <source>
        <dbReference type="Proteomes" id="UP000230002"/>
    </source>
</evidence>
<keyword evidence="2" id="KW-0812">Transmembrane</keyword>